<name>A0A9N9LBA7_9HELO</name>
<dbReference type="PANTHER" id="PTHR35910:SF6">
    <property type="entry name" value="2EXR DOMAIN-CONTAINING PROTEIN"/>
    <property type="match status" value="1"/>
</dbReference>
<evidence type="ECO:0000313" key="2">
    <source>
        <dbReference type="EMBL" id="CAG8972064.1"/>
    </source>
</evidence>
<reference evidence="2" key="1">
    <citation type="submission" date="2021-07" db="EMBL/GenBank/DDBJ databases">
        <authorList>
            <person name="Durling M."/>
        </authorList>
    </citation>
    <scope>NUCLEOTIDE SEQUENCE</scope>
</reference>
<evidence type="ECO:0000259" key="1">
    <source>
        <dbReference type="Pfam" id="PF20150"/>
    </source>
</evidence>
<organism evidence="2 3">
    <name type="scientific">Hymenoscyphus albidus</name>
    <dbReference type="NCBI Taxonomy" id="595503"/>
    <lineage>
        <taxon>Eukaryota</taxon>
        <taxon>Fungi</taxon>
        <taxon>Dikarya</taxon>
        <taxon>Ascomycota</taxon>
        <taxon>Pezizomycotina</taxon>
        <taxon>Leotiomycetes</taxon>
        <taxon>Helotiales</taxon>
        <taxon>Helotiaceae</taxon>
        <taxon>Hymenoscyphus</taxon>
    </lineage>
</organism>
<keyword evidence="3" id="KW-1185">Reference proteome</keyword>
<dbReference type="PANTHER" id="PTHR35910">
    <property type="entry name" value="2EXR DOMAIN-CONTAINING PROTEIN"/>
    <property type="match status" value="1"/>
</dbReference>
<accession>A0A9N9LBA7</accession>
<proteinExistence type="predicted"/>
<sequence length="503" mass="57834">MATDVLLPTDTLTARSTCSFILTVLTFDLHPPHIFAMPSSTERTMTKGFEDEDDMNVSTDSSTVGGVELNHEMPSLEEPDEVGGATLLDHYALKKFRLFPDRQPFFDDDLADKSDSCAKIASPIWDRASGGASRLKLAPLNTRNLKGFFDLPFGPKNNSPVSDSSSVMDAIQRIIDYESQGNENVEHDIEEKTSLSQMVETEHVPVIVFHLFHKLPKKLRLMIWNLSCPDARLVELIEYQGNCQFYGAAQRVANLYVCRESRVETLKSYPLSFSVNYEDPLVPFNFEKDTLLLGRNLLDEDSHIYFRKHCDRGDLAKVQRLMVDTKLYWMTEDDEQRMIQKLEEDCVKPRGRDRGTGFGGLSRIVFSGLVEYTALYTQYTDPLPAWAEKSWYPTIPLFPFLRSATTRWEDEYQALKQSWSHLQPLHTLHDHAIYNPLTQPWMQHARHGGISEEMKWDPAIIRWKMPRIACMGLEEKVVDAFFESEWVPWPFLLVDRCIGDVFE</sequence>
<evidence type="ECO:0000313" key="3">
    <source>
        <dbReference type="Proteomes" id="UP000701801"/>
    </source>
</evidence>
<dbReference type="EMBL" id="CAJVRM010000033">
    <property type="protein sequence ID" value="CAG8972064.1"/>
    <property type="molecule type" value="Genomic_DNA"/>
</dbReference>
<dbReference type="AlphaFoldDB" id="A0A9N9LBA7"/>
<feature type="domain" description="2EXR" evidence="1">
    <location>
        <begin position="209"/>
        <end position="291"/>
    </location>
</feature>
<gene>
    <name evidence="2" type="ORF">HYALB_00004930</name>
</gene>
<protein>
    <recommendedName>
        <fullName evidence="1">2EXR domain-containing protein</fullName>
    </recommendedName>
</protein>
<dbReference type="Pfam" id="PF20150">
    <property type="entry name" value="2EXR"/>
    <property type="match status" value="1"/>
</dbReference>
<dbReference type="InterPro" id="IPR045518">
    <property type="entry name" value="2EXR"/>
</dbReference>
<dbReference type="OrthoDB" id="3513892at2759"/>
<dbReference type="Proteomes" id="UP000701801">
    <property type="component" value="Unassembled WGS sequence"/>
</dbReference>
<comment type="caution">
    <text evidence="2">The sequence shown here is derived from an EMBL/GenBank/DDBJ whole genome shotgun (WGS) entry which is preliminary data.</text>
</comment>